<sequence>MATSPILFSAGSRRVFGDYRSTYDTSVALKAPCKYASKRSSLNKPAICLID</sequence>
<evidence type="ECO:0000313" key="2">
    <source>
        <dbReference type="Proteomes" id="UP000000925"/>
    </source>
</evidence>
<protein>
    <submittedName>
        <fullName evidence="1">Uncharacterized protein</fullName>
    </submittedName>
</protein>
<proteinExistence type="predicted"/>
<name>D5EHK7_CORAD</name>
<accession>D5EHK7</accession>
<keyword evidence="2" id="KW-1185">Reference proteome</keyword>
<organism evidence="1 2">
    <name type="scientific">Coraliomargarita akajimensis (strain DSM 45221 / IAM 15411 / JCM 23193 / KCTC 12865 / 04OKA010-24)</name>
    <dbReference type="NCBI Taxonomy" id="583355"/>
    <lineage>
        <taxon>Bacteria</taxon>
        <taxon>Pseudomonadati</taxon>
        <taxon>Verrucomicrobiota</taxon>
        <taxon>Opitutia</taxon>
        <taxon>Puniceicoccales</taxon>
        <taxon>Coraliomargaritaceae</taxon>
        <taxon>Coraliomargarita</taxon>
    </lineage>
</organism>
<dbReference type="KEGG" id="caa:Caka_1026"/>
<evidence type="ECO:0000313" key="1">
    <source>
        <dbReference type="EMBL" id="ADE54048.1"/>
    </source>
</evidence>
<dbReference type="STRING" id="583355.Caka_1026"/>
<dbReference type="Proteomes" id="UP000000925">
    <property type="component" value="Chromosome"/>
</dbReference>
<gene>
    <name evidence="1" type="ordered locus">Caka_1026</name>
</gene>
<dbReference type="AlphaFoldDB" id="D5EHK7"/>
<dbReference type="EMBL" id="CP001998">
    <property type="protein sequence ID" value="ADE54048.1"/>
    <property type="molecule type" value="Genomic_DNA"/>
</dbReference>
<reference evidence="1 2" key="1">
    <citation type="journal article" date="2010" name="Stand. Genomic Sci.">
        <title>Complete genome sequence of Coraliomargarita akajimensis type strain (04OKA010-24).</title>
        <authorList>
            <person name="Mavromatis K."/>
            <person name="Abt B."/>
            <person name="Brambilla E."/>
            <person name="Lapidus A."/>
            <person name="Copeland A."/>
            <person name="Deshpande S."/>
            <person name="Nolan M."/>
            <person name="Lucas S."/>
            <person name="Tice H."/>
            <person name="Cheng J.F."/>
            <person name="Han C."/>
            <person name="Detter J.C."/>
            <person name="Woyke T."/>
            <person name="Goodwin L."/>
            <person name="Pitluck S."/>
            <person name="Held B."/>
            <person name="Brettin T."/>
            <person name="Tapia R."/>
            <person name="Ivanova N."/>
            <person name="Mikhailova N."/>
            <person name="Pati A."/>
            <person name="Liolios K."/>
            <person name="Chen A."/>
            <person name="Palaniappan K."/>
            <person name="Land M."/>
            <person name="Hauser L."/>
            <person name="Chang Y.J."/>
            <person name="Jeffries C.D."/>
            <person name="Rohde M."/>
            <person name="Goker M."/>
            <person name="Bristow J."/>
            <person name="Eisen J.A."/>
            <person name="Markowitz V."/>
            <person name="Hugenholtz P."/>
            <person name="Klenk H.P."/>
            <person name="Kyrpides N.C."/>
        </authorList>
    </citation>
    <scope>NUCLEOTIDE SEQUENCE [LARGE SCALE GENOMIC DNA]</scope>
    <source>
        <strain evidence="2">DSM 45221 / IAM 15411 / JCM 23193 / KCTC 12865</strain>
    </source>
</reference>
<dbReference type="HOGENOM" id="CLU_3097778_0_0_0"/>